<reference evidence="1 2" key="1">
    <citation type="journal article" date="2018" name="Front. Plant Sci.">
        <title>Red Clover (Trifolium pratense) and Zigzag Clover (T. medium) - A Picture of Genomic Similarities and Differences.</title>
        <authorList>
            <person name="Dluhosova J."/>
            <person name="Istvanek J."/>
            <person name="Nedelnik J."/>
            <person name="Repkova J."/>
        </authorList>
    </citation>
    <scope>NUCLEOTIDE SEQUENCE [LARGE SCALE GENOMIC DNA]</scope>
    <source>
        <strain evidence="2">cv. 10/8</strain>
        <tissue evidence="1">Leaf</tissue>
    </source>
</reference>
<name>A0A392U5A8_9FABA</name>
<sequence length="36" mass="4053">GGSNREACESSNGCWEQVEVEVKVKIQVRLRFDLVS</sequence>
<protein>
    <submittedName>
        <fullName evidence="1">Uncharacterized protein</fullName>
    </submittedName>
</protein>
<comment type="caution">
    <text evidence="1">The sequence shown here is derived from an EMBL/GenBank/DDBJ whole genome shotgun (WGS) entry which is preliminary data.</text>
</comment>
<feature type="non-terminal residue" evidence="1">
    <location>
        <position position="1"/>
    </location>
</feature>
<evidence type="ECO:0000313" key="2">
    <source>
        <dbReference type="Proteomes" id="UP000265520"/>
    </source>
</evidence>
<dbReference type="Proteomes" id="UP000265520">
    <property type="component" value="Unassembled WGS sequence"/>
</dbReference>
<evidence type="ECO:0000313" key="1">
    <source>
        <dbReference type="EMBL" id="MCI67586.1"/>
    </source>
</evidence>
<dbReference type="EMBL" id="LXQA010720016">
    <property type="protein sequence ID" value="MCI67586.1"/>
    <property type="molecule type" value="Genomic_DNA"/>
</dbReference>
<organism evidence="1 2">
    <name type="scientific">Trifolium medium</name>
    <dbReference type="NCBI Taxonomy" id="97028"/>
    <lineage>
        <taxon>Eukaryota</taxon>
        <taxon>Viridiplantae</taxon>
        <taxon>Streptophyta</taxon>
        <taxon>Embryophyta</taxon>
        <taxon>Tracheophyta</taxon>
        <taxon>Spermatophyta</taxon>
        <taxon>Magnoliopsida</taxon>
        <taxon>eudicotyledons</taxon>
        <taxon>Gunneridae</taxon>
        <taxon>Pentapetalae</taxon>
        <taxon>rosids</taxon>
        <taxon>fabids</taxon>
        <taxon>Fabales</taxon>
        <taxon>Fabaceae</taxon>
        <taxon>Papilionoideae</taxon>
        <taxon>50 kb inversion clade</taxon>
        <taxon>NPAAA clade</taxon>
        <taxon>Hologalegina</taxon>
        <taxon>IRL clade</taxon>
        <taxon>Trifolieae</taxon>
        <taxon>Trifolium</taxon>
    </lineage>
</organism>
<keyword evidence="2" id="KW-1185">Reference proteome</keyword>
<accession>A0A392U5A8</accession>
<dbReference type="AlphaFoldDB" id="A0A392U5A8"/>
<proteinExistence type="predicted"/>